<name>A0A0H4J168_9PROT</name>
<evidence type="ECO:0000256" key="13">
    <source>
        <dbReference type="ARBA" id="ARBA00040794"/>
    </source>
</evidence>
<evidence type="ECO:0000256" key="16">
    <source>
        <dbReference type="ARBA" id="ARBA00042798"/>
    </source>
</evidence>
<comment type="similarity">
    <text evidence="2">Belongs to the Nudix hydrolase family.</text>
</comment>
<evidence type="ECO:0000256" key="9">
    <source>
        <dbReference type="ARBA" id="ARBA00023204"/>
    </source>
</evidence>
<keyword evidence="6" id="KW-0227">DNA damage</keyword>
<organism evidence="20 21">
    <name type="scientific">Methylophilales bacterium MBRS-H7</name>
    <dbReference type="NCBI Taxonomy" id="1623450"/>
    <lineage>
        <taxon>Bacteria</taxon>
        <taxon>Pseudomonadati</taxon>
        <taxon>Pseudomonadota</taxon>
        <taxon>Betaproteobacteria</taxon>
        <taxon>Nitrosomonadales</taxon>
        <taxon>OM43 clade</taxon>
    </lineage>
</organism>
<comment type="cofactor">
    <cofactor evidence="1 18">
        <name>Mg(2+)</name>
        <dbReference type="ChEBI" id="CHEBI:18420"/>
    </cofactor>
</comment>
<feature type="binding site" evidence="17">
    <location>
        <position position="126"/>
    </location>
    <ligand>
        <name>8-oxo-dGTP</name>
        <dbReference type="ChEBI" id="CHEBI:77896"/>
    </ligand>
</feature>
<dbReference type="GO" id="GO:0044716">
    <property type="term" value="F:8-oxo-GDP phosphatase activity"/>
    <property type="evidence" value="ECO:0007669"/>
    <property type="project" value="TreeGrafter"/>
</dbReference>
<feature type="binding site" evidence="17">
    <location>
        <position position="28"/>
    </location>
    <ligand>
        <name>8-oxo-dGTP</name>
        <dbReference type="ChEBI" id="CHEBI:77896"/>
    </ligand>
</feature>
<dbReference type="CDD" id="cd00564">
    <property type="entry name" value="TMP_TenI"/>
    <property type="match status" value="1"/>
</dbReference>
<keyword evidence="4" id="KW-0235">DNA replication</keyword>
<evidence type="ECO:0000256" key="12">
    <source>
        <dbReference type="ARBA" id="ARBA00038905"/>
    </source>
</evidence>
<dbReference type="SUPFAM" id="SSF55811">
    <property type="entry name" value="Nudix"/>
    <property type="match status" value="1"/>
</dbReference>
<protein>
    <recommendedName>
        <fullName evidence="13">8-oxo-dGTP diphosphatase</fullName>
        <ecNumber evidence="12">3.6.1.55</ecNumber>
    </recommendedName>
    <alternativeName>
        <fullName evidence="16">7,8-dihydro-8-oxoguanine-triphosphatase</fullName>
    </alternativeName>
    <alternativeName>
        <fullName evidence="15">Mutator protein MutT</fullName>
    </alternativeName>
    <alternativeName>
        <fullName evidence="14">dGTP pyrophosphohydrolase</fullName>
    </alternativeName>
</protein>
<dbReference type="GO" id="GO:0008413">
    <property type="term" value="F:8-oxo-7,8-dihydroguanosine triphosphate pyrophosphatase activity"/>
    <property type="evidence" value="ECO:0007669"/>
    <property type="project" value="InterPro"/>
</dbReference>
<keyword evidence="7" id="KW-0378">Hydrolase</keyword>
<dbReference type="GO" id="GO:0044715">
    <property type="term" value="F:8-oxo-dGDP phosphatase activity"/>
    <property type="evidence" value="ECO:0007669"/>
    <property type="project" value="TreeGrafter"/>
</dbReference>
<dbReference type="Pfam" id="PF00293">
    <property type="entry name" value="NUDIX"/>
    <property type="match status" value="1"/>
</dbReference>
<evidence type="ECO:0000313" key="21">
    <source>
        <dbReference type="Proteomes" id="UP000066549"/>
    </source>
</evidence>
<comment type="catalytic activity">
    <reaction evidence="10">
        <text>8-oxo-dGTP + H2O = 8-oxo-dGMP + diphosphate + H(+)</text>
        <dbReference type="Rhea" id="RHEA:31575"/>
        <dbReference type="ChEBI" id="CHEBI:15377"/>
        <dbReference type="ChEBI" id="CHEBI:15378"/>
        <dbReference type="ChEBI" id="CHEBI:33019"/>
        <dbReference type="ChEBI" id="CHEBI:63224"/>
        <dbReference type="ChEBI" id="CHEBI:77896"/>
        <dbReference type="EC" id="3.6.1.55"/>
    </reaction>
</comment>
<evidence type="ECO:0000256" key="4">
    <source>
        <dbReference type="ARBA" id="ARBA00022705"/>
    </source>
</evidence>
<dbReference type="AlphaFoldDB" id="A0A0H4J168"/>
<feature type="binding site" evidence="18">
    <location>
        <position position="62"/>
    </location>
    <ligand>
        <name>Mg(2+)</name>
        <dbReference type="ChEBI" id="CHEBI:18420"/>
    </ligand>
</feature>
<dbReference type="EC" id="3.6.1.55" evidence="12"/>
<dbReference type="OrthoDB" id="9810648at2"/>
<feature type="domain" description="Nudix hydrolase" evidence="19">
    <location>
        <begin position="7"/>
        <end position="133"/>
    </location>
</feature>
<proteinExistence type="inferred from homology"/>
<dbReference type="Gene3D" id="3.20.20.70">
    <property type="entry name" value="Aldolase class I"/>
    <property type="match status" value="1"/>
</dbReference>
<evidence type="ECO:0000256" key="14">
    <source>
        <dbReference type="ARBA" id="ARBA00041592"/>
    </source>
</evidence>
<evidence type="ECO:0000256" key="15">
    <source>
        <dbReference type="ARBA" id="ARBA00041979"/>
    </source>
</evidence>
<reference evidence="20 21" key="1">
    <citation type="submission" date="2015-03" db="EMBL/GenBank/DDBJ databases">
        <title>Comparative analysis of the OM43 clade including a novel species from Red Sea uncovers genomic and metabolic diversity among marine methylotrophs.</title>
        <authorList>
            <person name="Jimenez-Infante F."/>
            <person name="Ngugi D.K."/>
            <person name="Vinu M."/>
            <person name="Alam I."/>
            <person name="Kamau A."/>
            <person name="Blom J."/>
            <person name="Bajic V.B."/>
            <person name="Stingl U."/>
        </authorList>
    </citation>
    <scope>NUCLEOTIDE SEQUENCE [LARGE SCALE GENOMIC DNA]</scope>
    <source>
        <strain evidence="20 21">MBRSH7</strain>
    </source>
</reference>
<dbReference type="PROSITE" id="PS51462">
    <property type="entry name" value="NUDIX"/>
    <property type="match status" value="1"/>
</dbReference>
<dbReference type="InterPro" id="IPR015797">
    <property type="entry name" value="NUDIX_hydrolase-like_dom_sf"/>
</dbReference>
<dbReference type="EMBL" id="CP011002">
    <property type="protein sequence ID" value="AKO65528.1"/>
    <property type="molecule type" value="Genomic_DNA"/>
</dbReference>
<dbReference type="InterPro" id="IPR003561">
    <property type="entry name" value="Mutator_MutT"/>
</dbReference>
<feature type="binding site" evidence="18">
    <location>
        <position position="42"/>
    </location>
    <ligand>
        <name>Mg(2+)</name>
        <dbReference type="ChEBI" id="CHEBI:18420"/>
    </ligand>
</feature>
<evidence type="ECO:0000256" key="17">
    <source>
        <dbReference type="PIRSR" id="PIRSR603561-1"/>
    </source>
</evidence>
<evidence type="ECO:0000256" key="5">
    <source>
        <dbReference type="ARBA" id="ARBA00022723"/>
    </source>
</evidence>
<evidence type="ECO:0000256" key="11">
    <source>
        <dbReference type="ARBA" id="ARBA00036904"/>
    </source>
</evidence>
<evidence type="ECO:0000256" key="3">
    <source>
        <dbReference type="ARBA" id="ARBA00022457"/>
    </source>
</evidence>
<dbReference type="CDD" id="cd03425">
    <property type="entry name" value="NUDIX_MutT_NudA_like"/>
    <property type="match status" value="1"/>
</dbReference>
<comment type="catalytic activity">
    <reaction evidence="11">
        <text>8-oxo-GTP + H2O = 8-oxo-GMP + diphosphate + H(+)</text>
        <dbReference type="Rhea" id="RHEA:67616"/>
        <dbReference type="ChEBI" id="CHEBI:15377"/>
        <dbReference type="ChEBI" id="CHEBI:15378"/>
        <dbReference type="ChEBI" id="CHEBI:33019"/>
        <dbReference type="ChEBI" id="CHEBI:143553"/>
        <dbReference type="ChEBI" id="CHEBI:145694"/>
    </reaction>
</comment>
<dbReference type="SUPFAM" id="SSF51391">
    <property type="entry name" value="Thiamin phosphate synthase"/>
    <property type="match status" value="1"/>
</dbReference>
<dbReference type="InterPro" id="IPR013785">
    <property type="entry name" value="Aldolase_TIM"/>
</dbReference>
<dbReference type="Pfam" id="PF02581">
    <property type="entry name" value="TMP-TENI"/>
    <property type="match status" value="1"/>
</dbReference>
<dbReference type="PANTHER" id="PTHR47707">
    <property type="entry name" value="8-OXO-DGTP DIPHOSPHATASE"/>
    <property type="match status" value="1"/>
</dbReference>
<keyword evidence="8 18" id="KW-0460">Magnesium</keyword>
<evidence type="ECO:0000256" key="1">
    <source>
        <dbReference type="ARBA" id="ARBA00001946"/>
    </source>
</evidence>
<evidence type="ECO:0000256" key="7">
    <source>
        <dbReference type="ARBA" id="ARBA00022801"/>
    </source>
</evidence>
<evidence type="ECO:0000256" key="8">
    <source>
        <dbReference type="ARBA" id="ARBA00022842"/>
    </source>
</evidence>
<dbReference type="GO" id="GO:0009228">
    <property type="term" value="P:thiamine biosynthetic process"/>
    <property type="evidence" value="ECO:0007669"/>
    <property type="project" value="UniProtKB-KW"/>
</dbReference>
<keyword evidence="21" id="KW-1185">Reference proteome</keyword>
<gene>
    <name evidence="20" type="ORF">VI33_01885</name>
</gene>
<feature type="binding site" evidence="17">
    <location>
        <begin position="39"/>
        <end position="42"/>
    </location>
    <ligand>
        <name>8-oxo-dGTP</name>
        <dbReference type="ChEBI" id="CHEBI:77896"/>
    </ligand>
</feature>
<dbReference type="Gene3D" id="3.90.79.10">
    <property type="entry name" value="Nucleoside Triphosphate Pyrophosphohydrolase"/>
    <property type="match status" value="1"/>
</dbReference>
<evidence type="ECO:0000313" key="20">
    <source>
        <dbReference type="EMBL" id="AKO65528.1"/>
    </source>
</evidence>
<dbReference type="InterPro" id="IPR036206">
    <property type="entry name" value="ThiamineP_synth_sf"/>
</dbReference>
<dbReference type="InterPro" id="IPR000086">
    <property type="entry name" value="NUDIX_hydrolase_dom"/>
</dbReference>
<dbReference type="InterPro" id="IPR022998">
    <property type="entry name" value="ThiamineP_synth_TenI"/>
</dbReference>
<dbReference type="GO" id="GO:0006260">
    <property type="term" value="P:DNA replication"/>
    <property type="evidence" value="ECO:0007669"/>
    <property type="project" value="UniProtKB-KW"/>
</dbReference>
<dbReference type="PRINTS" id="PR01401">
    <property type="entry name" value="MUTATORMUTT"/>
</dbReference>
<evidence type="ECO:0000256" key="2">
    <source>
        <dbReference type="ARBA" id="ARBA00005582"/>
    </source>
</evidence>
<accession>A0A0H4J168</accession>
<keyword evidence="3" id="KW-0515">Mutator protein</keyword>
<dbReference type="GO" id="GO:0046872">
    <property type="term" value="F:metal ion binding"/>
    <property type="evidence" value="ECO:0007669"/>
    <property type="project" value="UniProtKB-KW"/>
</dbReference>
<dbReference type="PANTHER" id="PTHR47707:SF1">
    <property type="entry name" value="NUDIX HYDROLASE FAMILY PROTEIN"/>
    <property type="match status" value="1"/>
</dbReference>
<dbReference type="GO" id="GO:0006281">
    <property type="term" value="P:DNA repair"/>
    <property type="evidence" value="ECO:0007669"/>
    <property type="project" value="UniProtKB-KW"/>
</dbReference>
<dbReference type="NCBIfam" id="NF006530">
    <property type="entry name" value="PRK08999.1"/>
    <property type="match status" value="1"/>
</dbReference>
<dbReference type="GO" id="GO:0035539">
    <property type="term" value="F:8-oxo-7,8-dihydrodeoxyguanosine triphosphate pyrophosphatase activity"/>
    <property type="evidence" value="ECO:0007669"/>
    <property type="project" value="UniProtKB-EC"/>
</dbReference>
<keyword evidence="9" id="KW-0234">DNA repair</keyword>
<evidence type="ECO:0000256" key="18">
    <source>
        <dbReference type="PIRSR" id="PIRSR603561-2"/>
    </source>
</evidence>
<evidence type="ECO:0000259" key="19">
    <source>
        <dbReference type="PROSITE" id="PS51462"/>
    </source>
</evidence>
<evidence type="ECO:0000256" key="10">
    <source>
        <dbReference type="ARBA" id="ARBA00035861"/>
    </source>
</evidence>
<sequence length="310" mass="35868">MQNTEPKITKVVAGILINSKNEVLISQRLTSQPWPGYWEFPGGKVELNESLDQCLSRELFEEISINPLSYTEWITREFFQDNRVIRITFFKITQWAGEIQKKEVNDYKWINVENINSWPKKILPKNIYILKALSLPPYYLITNFFEDEKSIKKAINSKDIWIQYREPLLSIDKLQYFYEFLKKKCASKILINSRHKNLINNNGIHYTSTDLNKVKKLDKNIINGASVHSLDELKLANKLGFDFVVLSQIKKTLSHPERDGMGWSKFKEIVNHSDIPVYALGGLSLSDLADAQKNGAVGISSQREGWKLLN</sequence>
<keyword evidence="5 18" id="KW-0479">Metal-binding</keyword>
<evidence type="ECO:0000256" key="6">
    <source>
        <dbReference type="ARBA" id="ARBA00022763"/>
    </source>
</evidence>
<dbReference type="Proteomes" id="UP000066549">
    <property type="component" value="Chromosome"/>
</dbReference>
<dbReference type="InterPro" id="IPR047127">
    <property type="entry name" value="MutT-like"/>
</dbReference>